<gene>
    <name evidence="2" type="ORF">ASTO00021_LOCUS6839</name>
</gene>
<name>A0A7S3LNR0_9STRA</name>
<keyword evidence="1" id="KW-1133">Transmembrane helix</keyword>
<organism evidence="2">
    <name type="scientific">Aplanochytrium stocchinoi</name>
    <dbReference type="NCBI Taxonomy" id="215587"/>
    <lineage>
        <taxon>Eukaryota</taxon>
        <taxon>Sar</taxon>
        <taxon>Stramenopiles</taxon>
        <taxon>Bigyra</taxon>
        <taxon>Labyrinthulomycetes</taxon>
        <taxon>Thraustochytrida</taxon>
        <taxon>Thraustochytriidae</taxon>
        <taxon>Aplanochytrium</taxon>
    </lineage>
</organism>
<evidence type="ECO:0000256" key="1">
    <source>
        <dbReference type="SAM" id="Phobius"/>
    </source>
</evidence>
<dbReference type="EMBL" id="HBIN01009201">
    <property type="protein sequence ID" value="CAE0436579.1"/>
    <property type="molecule type" value="Transcribed_RNA"/>
</dbReference>
<reference evidence="2" key="1">
    <citation type="submission" date="2021-01" db="EMBL/GenBank/DDBJ databases">
        <authorList>
            <person name="Corre E."/>
            <person name="Pelletier E."/>
            <person name="Niang G."/>
            <person name="Scheremetjew M."/>
            <person name="Finn R."/>
            <person name="Kale V."/>
            <person name="Holt S."/>
            <person name="Cochrane G."/>
            <person name="Meng A."/>
            <person name="Brown T."/>
            <person name="Cohen L."/>
        </authorList>
    </citation>
    <scope>NUCLEOTIDE SEQUENCE</scope>
    <source>
        <strain evidence="2">GSBS06</strain>
    </source>
</reference>
<feature type="transmembrane region" description="Helical" evidence="1">
    <location>
        <begin position="321"/>
        <end position="341"/>
    </location>
</feature>
<dbReference type="AlphaFoldDB" id="A0A7S3LNR0"/>
<feature type="transmembrane region" description="Helical" evidence="1">
    <location>
        <begin position="284"/>
        <end position="301"/>
    </location>
</feature>
<sequence>MEYRYCSFHMEKEVCTRWKPCLMFLEKGQYLQIVTKDAVGEDYMDKKKNTAKEFLRLWKGLCSCNWNIANKIVVHLPGLRSLRMEHPELESYHLSRTIDLNLIAMVYHLVDTNDVENNDEEYILRLFIKNDVASLSSKVVDNNSELDWTLEQEYFDLRWKSFRESSAWKEEILDTQRCLDECVTWRMYVKPEIERFFCCCMIGTDISSHLFWFYWGNIVFIIIDVGESLFDLLISDSNTVRKKNLALYSLLNNLIALLALQWINCRYHSEVGIRDEYVIKYSRICTFMIALYTVELVLDIIEYVSPDDPDWSAISKYRIGNLVSLTLILTWAQGVYLFRWIHSVAPRQRLRWSKIVANFPVKETPNENTPLNFRNV</sequence>
<proteinExistence type="predicted"/>
<protein>
    <submittedName>
        <fullName evidence="2">Uncharacterized protein</fullName>
    </submittedName>
</protein>
<feature type="transmembrane region" description="Helical" evidence="1">
    <location>
        <begin position="245"/>
        <end position="263"/>
    </location>
</feature>
<accession>A0A7S3LNR0</accession>
<evidence type="ECO:0000313" key="2">
    <source>
        <dbReference type="EMBL" id="CAE0436579.1"/>
    </source>
</evidence>
<keyword evidence="1" id="KW-0812">Transmembrane</keyword>
<feature type="transmembrane region" description="Helical" evidence="1">
    <location>
        <begin position="211"/>
        <end position="233"/>
    </location>
</feature>
<keyword evidence="1" id="KW-0472">Membrane</keyword>